<gene>
    <name evidence="3" type="ORF">TrLO_g547</name>
</gene>
<feature type="transmembrane region" description="Helical" evidence="2">
    <location>
        <begin position="224"/>
        <end position="242"/>
    </location>
</feature>
<proteinExistence type="predicted"/>
<evidence type="ECO:0000313" key="4">
    <source>
        <dbReference type="Proteomes" id="UP001165122"/>
    </source>
</evidence>
<feature type="transmembrane region" description="Helical" evidence="2">
    <location>
        <begin position="165"/>
        <end position="186"/>
    </location>
</feature>
<dbReference type="EMBL" id="BRXW01000627">
    <property type="protein sequence ID" value="GMH70737.1"/>
    <property type="molecule type" value="Genomic_DNA"/>
</dbReference>
<feature type="compositionally biased region" description="Polar residues" evidence="1">
    <location>
        <begin position="39"/>
        <end position="48"/>
    </location>
</feature>
<name>A0A9W7AEC5_9STRA</name>
<evidence type="ECO:0000256" key="2">
    <source>
        <dbReference type="SAM" id="Phobius"/>
    </source>
</evidence>
<comment type="caution">
    <text evidence="3">The sequence shown here is derived from an EMBL/GenBank/DDBJ whole genome shotgun (WGS) entry which is preliminary data.</text>
</comment>
<feature type="compositionally biased region" description="Low complexity" evidence="1">
    <location>
        <begin position="24"/>
        <end position="38"/>
    </location>
</feature>
<feature type="transmembrane region" description="Helical" evidence="2">
    <location>
        <begin position="117"/>
        <end position="138"/>
    </location>
</feature>
<feature type="region of interest" description="Disordered" evidence="1">
    <location>
        <begin position="1"/>
        <end position="62"/>
    </location>
</feature>
<keyword evidence="4" id="KW-1185">Reference proteome</keyword>
<evidence type="ECO:0000313" key="3">
    <source>
        <dbReference type="EMBL" id="GMH70737.1"/>
    </source>
</evidence>
<evidence type="ECO:0008006" key="5">
    <source>
        <dbReference type="Google" id="ProtNLM"/>
    </source>
</evidence>
<keyword evidence="2" id="KW-1133">Transmembrane helix</keyword>
<organism evidence="3 4">
    <name type="scientific">Triparma laevis f. longispina</name>
    <dbReference type="NCBI Taxonomy" id="1714387"/>
    <lineage>
        <taxon>Eukaryota</taxon>
        <taxon>Sar</taxon>
        <taxon>Stramenopiles</taxon>
        <taxon>Ochrophyta</taxon>
        <taxon>Bolidophyceae</taxon>
        <taxon>Parmales</taxon>
        <taxon>Triparmaceae</taxon>
        <taxon>Triparma</taxon>
    </lineage>
</organism>
<dbReference type="AlphaFoldDB" id="A0A9W7AEC5"/>
<dbReference type="Proteomes" id="UP001165122">
    <property type="component" value="Unassembled WGS sequence"/>
</dbReference>
<sequence length="276" mass="30519">MVSTRSTTKPCPPRSTSKSRSRSKSSSTPSSTPAHSKSNTACSSSISKSPPRKHNGSKQKKSKFVASTVWKSSINSFPPTPTTSSATSRASYLDLVAESFTTGDNHNHNHGIGAQSLLVKSLFILTNLGYLFAALTFLNPSSPPLPTPILQNLPPLTSLCSNRPLNTLFCLLIFFASSIFHTLQCFKCRSKKEVKNCVWWNEVDLCCAGSYGGFICVCFFKRDLLLFLPCLFLLVSGGIMKLQGYYKVYFLLHGLWHLTGAWWFLKVVCEEGERLI</sequence>
<dbReference type="OrthoDB" id="202401at2759"/>
<feature type="compositionally biased region" description="Basic residues" evidence="1">
    <location>
        <begin position="50"/>
        <end position="62"/>
    </location>
</feature>
<keyword evidence="2" id="KW-0472">Membrane</keyword>
<accession>A0A9W7AEC5</accession>
<feature type="compositionally biased region" description="Low complexity" evidence="1">
    <location>
        <begin position="1"/>
        <end position="16"/>
    </location>
</feature>
<evidence type="ECO:0000256" key="1">
    <source>
        <dbReference type="SAM" id="MobiDB-lite"/>
    </source>
</evidence>
<keyword evidence="2" id="KW-0812">Transmembrane</keyword>
<protein>
    <recommendedName>
        <fullName evidence="5">Transmembrane protein</fullName>
    </recommendedName>
</protein>
<reference evidence="4" key="1">
    <citation type="journal article" date="2023" name="Commun. Biol.">
        <title>Genome analysis of Parmales, the sister group of diatoms, reveals the evolutionary specialization of diatoms from phago-mixotrophs to photoautotrophs.</title>
        <authorList>
            <person name="Ban H."/>
            <person name="Sato S."/>
            <person name="Yoshikawa S."/>
            <person name="Yamada K."/>
            <person name="Nakamura Y."/>
            <person name="Ichinomiya M."/>
            <person name="Sato N."/>
            <person name="Blanc-Mathieu R."/>
            <person name="Endo H."/>
            <person name="Kuwata A."/>
            <person name="Ogata H."/>
        </authorList>
    </citation>
    <scope>NUCLEOTIDE SEQUENCE [LARGE SCALE GENOMIC DNA]</scope>
    <source>
        <strain evidence="4">NIES 3700</strain>
    </source>
</reference>